<sequence>MSPTQEIAQQPQSQRMEMTAQNPNGVVAEQPNSTESMTADPEVSMRGGGIVGDCIAGLCAFECCKGCCECCC</sequence>
<dbReference type="AlphaFoldDB" id="A0A1L7WX19"/>
<proteinExistence type="predicted"/>
<name>A0A1L7WX19_9HELO</name>
<feature type="compositionally biased region" description="Polar residues" evidence="1">
    <location>
        <begin position="1"/>
        <end position="37"/>
    </location>
</feature>
<dbReference type="EMBL" id="FJOG01000009">
    <property type="protein sequence ID" value="CZR57293.1"/>
    <property type="molecule type" value="Genomic_DNA"/>
</dbReference>
<dbReference type="OrthoDB" id="3555055at2759"/>
<evidence type="ECO:0000313" key="2">
    <source>
        <dbReference type="EMBL" id="CZR57293.1"/>
    </source>
</evidence>
<reference evidence="2 3" key="1">
    <citation type="submission" date="2016-03" db="EMBL/GenBank/DDBJ databases">
        <authorList>
            <person name="Ploux O."/>
        </authorList>
    </citation>
    <scope>NUCLEOTIDE SEQUENCE [LARGE SCALE GENOMIC DNA]</scope>
    <source>
        <strain evidence="2 3">UAMH 11012</strain>
    </source>
</reference>
<accession>A0A1L7WX19</accession>
<keyword evidence="3" id="KW-1185">Reference proteome</keyword>
<feature type="region of interest" description="Disordered" evidence="1">
    <location>
        <begin position="1"/>
        <end position="42"/>
    </location>
</feature>
<dbReference type="Proteomes" id="UP000184330">
    <property type="component" value="Unassembled WGS sequence"/>
</dbReference>
<evidence type="ECO:0000313" key="3">
    <source>
        <dbReference type="Proteomes" id="UP000184330"/>
    </source>
</evidence>
<organism evidence="2 3">
    <name type="scientific">Phialocephala subalpina</name>
    <dbReference type="NCBI Taxonomy" id="576137"/>
    <lineage>
        <taxon>Eukaryota</taxon>
        <taxon>Fungi</taxon>
        <taxon>Dikarya</taxon>
        <taxon>Ascomycota</taxon>
        <taxon>Pezizomycotina</taxon>
        <taxon>Leotiomycetes</taxon>
        <taxon>Helotiales</taxon>
        <taxon>Mollisiaceae</taxon>
        <taxon>Phialocephala</taxon>
        <taxon>Phialocephala fortinii species complex</taxon>
    </lineage>
</organism>
<evidence type="ECO:0000256" key="1">
    <source>
        <dbReference type="SAM" id="MobiDB-lite"/>
    </source>
</evidence>
<protein>
    <submittedName>
        <fullName evidence="2">Uncharacterized protein</fullName>
    </submittedName>
</protein>
<gene>
    <name evidence="2" type="ORF">PAC_07182</name>
</gene>